<protein>
    <recommendedName>
        <fullName evidence="5">LPP20 lipoprotein</fullName>
    </recommendedName>
</protein>
<evidence type="ECO:0000313" key="4">
    <source>
        <dbReference type="Proteomes" id="UP000199053"/>
    </source>
</evidence>
<dbReference type="EMBL" id="FNGA01000005">
    <property type="protein sequence ID" value="SDL53590.1"/>
    <property type="molecule type" value="Genomic_DNA"/>
</dbReference>
<feature type="compositionally biased region" description="Polar residues" evidence="1">
    <location>
        <begin position="190"/>
        <end position="203"/>
    </location>
</feature>
<dbReference type="RefSeq" id="WP_092162917.1">
    <property type="nucleotide sequence ID" value="NZ_FNGA01000005.1"/>
</dbReference>
<feature type="compositionally biased region" description="Low complexity" evidence="1">
    <location>
        <begin position="175"/>
        <end position="189"/>
    </location>
</feature>
<evidence type="ECO:0000313" key="3">
    <source>
        <dbReference type="EMBL" id="SDL53590.1"/>
    </source>
</evidence>
<feature type="region of interest" description="Disordered" evidence="1">
    <location>
        <begin position="167"/>
        <end position="204"/>
    </location>
</feature>
<evidence type="ECO:0000256" key="2">
    <source>
        <dbReference type="SAM" id="SignalP"/>
    </source>
</evidence>
<proteinExistence type="predicted"/>
<gene>
    <name evidence="3" type="ORF">SAMN05660337_3227</name>
</gene>
<organism evidence="3 4">
    <name type="scientific">Maridesulfovibrio ferrireducens</name>
    <dbReference type="NCBI Taxonomy" id="246191"/>
    <lineage>
        <taxon>Bacteria</taxon>
        <taxon>Pseudomonadati</taxon>
        <taxon>Thermodesulfobacteriota</taxon>
        <taxon>Desulfovibrionia</taxon>
        <taxon>Desulfovibrionales</taxon>
        <taxon>Desulfovibrionaceae</taxon>
        <taxon>Maridesulfovibrio</taxon>
    </lineage>
</organism>
<keyword evidence="2" id="KW-0732">Signal</keyword>
<sequence length="366" mass="38691">MKKVFSIMLVICCVLMLCSAAFAGTSVTGVATLNYDGGVFSSKIKTETKDKVAQEALVNAWKKYTSSFNAAKYKAYLKIEKEFTDNLGQYIASHSIVDERNDEDNKKYTVAVKALINDVAVDSKLSLSSAAGSGASGEGSMFSFIFVARDTASVKSYDKKVTKVAQAQSMSSGKETGSMGGSTMVSGESQKSMAKTTTGGSSEQKADKLKYTISSSADIDAAMNEVLSPAGFEVVEYGDIVSECGGVEPAVIKKEFSMQAELSRETRKAAIAGARRCEVPLFAIGTLDAGMPDIDPTSGLKRVYVSVNAKVYNISKRLPKKVASVGPVQFAGLGPSAIVAKRNALSKAAKEAARSIVDQLNAKGLK</sequence>
<reference evidence="4" key="1">
    <citation type="submission" date="2016-10" db="EMBL/GenBank/DDBJ databases">
        <authorList>
            <person name="Varghese N."/>
            <person name="Submissions S."/>
        </authorList>
    </citation>
    <scope>NUCLEOTIDE SEQUENCE [LARGE SCALE GENOMIC DNA]</scope>
    <source>
        <strain evidence="4">DSM 16995</strain>
    </source>
</reference>
<feature type="signal peptide" evidence="2">
    <location>
        <begin position="1"/>
        <end position="23"/>
    </location>
</feature>
<name>A0A1G9KUN2_9BACT</name>
<feature type="chain" id="PRO_5011713077" description="LPP20 lipoprotein" evidence="2">
    <location>
        <begin position="24"/>
        <end position="366"/>
    </location>
</feature>
<evidence type="ECO:0008006" key="5">
    <source>
        <dbReference type="Google" id="ProtNLM"/>
    </source>
</evidence>
<keyword evidence="4" id="KW-1185">Reference proteome</keyword>
<dbReference type="OrthoDB" id="5444556at2"/>
<dbReference type="STRING" id="246191.SAMN05660337_3227"/>
<accession>A0A1G9KUN2</accession>
<dbReference type="Proteomes" id="UP000199053">
    <property type="component" value="Unassembled WGS sequence"/>
</dbReference>
<dbReference type="AlphaFoldDB" id="A0A1G9KUN2"/>
<evidence type="ECO:0000256" key="1">
    <source>
        <dbReference type="SAM" id="MobiDB-lite"/>
    </source>
</evidence>